<dbReference type="GO" id="GO:0042597">
    <property type="term" value="C:periplasmic space"/>
    <property type="evidence" value="ECO:0007669"/>
    <property type="project" value="InterPro"/>
</dbReference>
<dbReference type="GO" id="GO:0004553">
    <property type="term" value="F:hydrolase activity, hydrolyzing O-glycosyl compounds"/>
    <property type="evidence" value="ECO:0007669"/>
    <property type="project" value="InterPro"/>
</dbReference>
<dbReference type="Pfam" id="PF13525">
    <property type="entry name" value="YfiO"/>
    <property type="match status" value="1"/>
</dbReference>
<evidence type="ECO:0000259" key="4">
    <source>
        <dbReference type="Pfam" id="PF13525"/>
    </source>
</evidence>
<feature type="domain" description="Outer membrane lipoprotein BamD-like" evidence="4">
    <location>
        <begin position="77"/>
        <end position="232"/>
    </location>
</feature>
<dbReference type="PANTHER" id="PTHR37423:SF2">
    <property type="entry name" value="MEMBRANE-BOUND LYTIC MUREIN TRANSGLYCOSYLASE C"/>
    <property type="match status" value="1"/>
</dbReference>
<accession>A0A9D1N0H9</accession>
<evidence type="ECO:0000256" key="2">
    <source>
        <dbReference type="PROSITE-ProRule" id="PRU00339"/>
    </source>
</evidence>
<dbReference type="Gene3D" id="1.25.40.10">
    <property type="entry name" value="Tetratricopeptide repeat domain"/>
    <property type="match status" value="2"/>
</dbReference>
<dbReference type="SMART" id="SM00028">
    <property type="entry name" value="TPR"/>
    <property type="match status" value="4"/>
</dbReference>
<dbReference type="InterPro" id="IPR008258">
    <property type="entry name" value="Transglycosylase_SLT_dom_1"/>
</dbReference>
<dbReference type="Proteomes" id="UP000886748">
    <property type="component" value="Unassembled WGS sequence"/>
</dbReference>
<evidence type="ECO:0000313" key="5">
    <source>
        <dbReference type="EMBL" id="HIU92676.1"/>
    </source>
</evidence>
<protein>
    <submittedName>
        <fullName evidence="5">Transglycosylase SLT domain-containing protein</fullName>
    </submittedName>
</protein>
<keyword evidence="2" id="KW-0802">TPR repeat</keyword>
<name>A0A9D1N0H9_9CLOT</name>
<dbReference type="PROSITE" id="PS50005">
    <property type="entry name" value="TPR"/>
    <property type="match status" value="1"/>
</dbReference>
<dbReference type="PANTHER" id="PTHR37423">
    <property type="entry name" value="SOLUBLE LYTIC MUREIN TRANSGLYCOSYLASE-RELATED"/>
    <property type="match status" value="1"/>
</dbReference>
<keyword evidence="1" id="KW-0732">Signal</keyword>
<reference evidence="5" key="2">
    <citation type="journal article" date="2021" name="PeerJ">
        <title>Extensive microbial diversity within the chicken gut microbiome revealed by metagenomics and culture.</title>
        <authorList>
            <person name="Gilroy R."/>
            <person name="Ravi A."/>
            <person name="Getino M."/>
            <person name="Pursley I."/>
            <person name="Horton D.L."/>
            <person name="Alikhan N.F."/>
            <person name="Baker D."/>
            <person name="Gharbi K."/>
            <person name="Hall N."/>
            <person name="Watson M."/>
            <person name="Adriaenssens E.M."/>
            <person name="Foster-Nyarko E."/>
            <person name="Jarju S."/>
            <person name="Secka A."/>
            <person name="Antonio M."/>
            <person name="Oren A."/>
            <person name="Chaudhuri R.R."/>
            <person name="La Ragione R."/>
            <person name="Hildebrand F."/>
            <person name="Pallen M.J."/>
        </authorList>
    </citation>
    <scope>NUCLEOTIDE SEQUENCE</scope>
    <source>
        <strain evidence="5">CHK154-7741</strain>
    </source>
</reference>
<feature type="repeat" description="TPR" evidence="2">
    <location>
        <begin position="384"/>
        <end position="417"/>
    </location>
</feature>
<dbReference type="EMBL" id="DVOD01000046">
    <property type="protein sequence ID" value="HIU92676.1"/>
    <property type="molecule type" value="Genomic_DNA"/>
</dbReference>
<dbReference type="Pfam" id="PF01464">
    <property type="entry name" value="SLT"/>
    <property type="match status" value="1"/>
</dbReference>
<dbReference type="InterPro" id="IPR023346">
    <property type="entry name" value="Lysozyme-like_dom_sf"/>
</dbReference>
<evidence type="ECO:0000313" key="6">
    <source>
        <dbReference type="Proteomes" id="UP000886748"/>
    </source>
</evidence>
<reference evidence="5" key="1">
    <citation type="submission" date="2020-10" db="EMBL/GenBank/DDBJ databases">
        <authorList>
            <person name="Gilroy R."/>
        </authorList>
    </citation>
    <scope>NUCLEOTIDE SEQUENCE</scope>
    <source>
        <strain evidence="5">CHK154-7741</strain>
    </source>
</reference>
<dbReference type="InterPro" id="IPR008939">
    <property type="entry name" value="Lytic_TGlycosylase_superhlx_U"/>
</dbReference>
<dbReference type="SUPFAM" id="SSF53955">
    <property type="entry name" value="Lysozyme-like"/>
    <property type="match status" value="1"/>
</dbReference>
<comment type="caution">
    <text evidence="5">The sequence shown here is derived from an EMBL/GenBank/DDBJ whole genome shotgun (WGS) entry which is preliminary data.</text>
</comment>
<dbReference type="InterPro" id="IPR011990">
    <property type="entry name" value="TPR-like_helical_dom_sf"/>
</dbReference>
<organism evidence="5 6">
    <name type="scientific">Candidatus Limenecus avicola</name>
    <dbReference type="NCBI Taxonomy" id="2840847"/>
    <lineage>
        <taxon>Bacteria</taxon>
        <taxon>Bacillati</taxon>
        <taxon>Bacillota</taxon>
        <taxon>Clostridia</taxon>
        <taxon>Eubacteriales</taxon>
        <taxon>Clostridiaceae</taxon>
        <taxon>Clostridiaceae incertae sedis</taxon>
        <taxon>Candidatus Limenecus</taxon>
    </lineage>
</organism>
<dbReference type="AlphaFoldDB" id="A0A9D1N0H9"/>
<feature type="domain" description="Transglycosylase SLT" evidence="3">
    <location>
        <begin position="536"/>
        <end position="649"/>
    </location>
</feature>
<dbReference type="InterPro" id="IPR039565">
    <property type="entry name" value="BamD-like"/>
</dbReference>
<dbReference type="Pfam" id="PF13174">
    <property type="entry name" value="TPR_6"/>
    <property type="match status" value="1"/>
</dbReference>
<dbReference type="SUPFAM" id="SSF48435">
    <property type="entry name" value="Bacterial muramidases"/>
    <property type="match status" value="1"/>
</dbReference>
<dbReference type="InterPro" id="IPR019734">
    <property type="entry name" value="TPR_rpt"/>
</dbReference>
<evidence type="ECO:0000256" key="1">
    <source>
        <dbReference type="ARBA" id="ARBA00022729"/>
    </source>
</evidence>
<dbReference type="CDD" id="cd13401">
    <property type="entry name" value="Slt70-like"/>
    <property type="match status" value="1"/>
</dbReference>
<proteinExistence type="predicted"/>
<gene>
    <name evidence="5" type="ORF">IAD26_06020</name>
</gene>
<dbReference type="SUPFAM" id="SSF48452">
    <property type="entry name" value="TPR-like"/>
    <property type="match status" value="2"/>
</dbReference>
<dbReference type="Gene3D" id="1.10.530.10">
    <property type="match status" value="1"/>
</dbReference>
<evidence type="ECO:0000259" key="3">
    <source>
        <dbReference type="Pfam" id="PF01464"/>
    </source>
</evidence>
<sequence>MDWKKKLKFVFITSAFAVLILIVLSNVVKMTQVSEKDFKTYRQGLEYLNKKDYENAYFNFSNVSRTSAIYEIALLRQALCADELNDSQTASKKFRMFIEKYPESMFVQKAYYALAQNYFREKEYTKAEKTFNDIKKNFKDSEYKTASNYYLGVIYKQKAEEDIQKDNEKEAFSKKIKAKNHFIQYIEEAPGGRFAMSCITEINQLKTPLDQRDYFVIGQAYYKNGALKSALDNFNKAYMSSCWGYLSIIYTKLGDYKKASEIFDNNYPKYSQNLDDEALYKTIENYASICPQGPKEGWNKALAAAQSNNAKGEDFILYRLTKYENTEGKNLLYTKIYTKFPNGNFASDAVANLFWQAYINKQFQEALRLGQIHARDYQNTIAAPKVLYWMGKLTTRLGNKAEAKGFYQKILEKYPDDYYAFRASKQLSYSYHSGWQTKSSHRLVEKSQYIPFPAKHTSISDDSLKLITTILKLNDYKLLGEIDKENKAVQSWLNYREGKYATSALLARDVLSEYETKPPFSDSIYKLAYQLHYQDTINDYAKFYRLDPYLVTALIREESYFNHKAGSAAGARGLMQLMPATAAYIARRNGIRYAGADSLYNPTLNIELGCAYLDYAKERLHEDDLLAVASYNGGPNAVLSWKDTLNYRNFDEFIENIPYPETRDYVKKVYRSYWVYLNVY</sequence>